<evidence type="ECO:0000256" key="1">
    <source>
        <dbReference type="SAM" id="Phobius"/>
    </source>
</evidence>
<sequence>MRFKENFAIAGIFVAVIGVVFGALLVFHPGRTTNQVTSKTEPTHVQAATLTALGDSLTYGTGDPTNAGGYVSRIKTKEQKAHQIKLTTHNEGKAGDRSDQIDTRLLQTPSIQKNVRTANVITLTVGGNDLLQTLMAHSSMSADSDVTQTIAKNRQQYQTRLTKLMRDIRHYNPNAPIFVFSIYNPLYVYFANVSAISTAVSEWNSTTQAVLNQQSNTHFVSIDRQLSHGQYQTTSEQQKLVAQDKRENSGTVNLSEVEAAAQKNQNTERNTYLSTTDHFHPNSKGYDVMANQLFQAMSKHDAWSIKK</sequence>
<dbReference type="AlphaFoldDB" id="A0A2V1N1B6"/>
<dbReference type="CDD" id="cd04506">
    <property type="entry name" value="SGNH_hydrolase_YpmR_like"/>
    <property type="match status" value="1"/>
</dbReference>
<dbReference type="PANTHER" id="PTHR30383">
    <property type="entry name" value="THIOESTERASE 1/PROTEASE 1/LYSOPHOSPHOLIPASE L1"/>
    <property type="match status" value="1"/>
</dbReference>
<dbReference type="InterPro" id="IPR001087">
    <property type="entry name" value="GDSL"/>
</dbReference>
<evidence type="ECO:0000313" key="3">
    <source>
        <dbReference type="Proteomes" id="UP000245080"/>
    </source>
</evidence>
<name>A0A2V1N1B6_9LACO</name>
<dbReference type="RefSeq" id="WP_109249526.1">
    <property type="nucleotide sequence ID" value="NZ_QCXQ01000001.1"/>
</dbReference>
<gene>
    <name evidence="2" type="ORF">DCM90_01145</name>
</gene>
<comment type="caution">
    <text evidence="2">The sequence shown here is derived from an EMBL/GenBank/DDBJ whole genome shotgun (WGS) entry which is preliminary data.</text>
</comment>
<dbReference type="Gene3D" id="3.40.50.1110">
    <property type="entry name" value="SGNH hydrolase"/>
    <property type="match status" value="1"/>
</dbReference>
<keyword evidence="1" id="KW-0472">Membrane</keyword>
<dbReference type="InterPro" id="IPR036514">
    <property type="entry name" value="SGNH_hydro_sf"/>
</dbReference>
<keyword evidence="1" id="KW-0812">Transmembrane</keyword>
<keyword evidence="3" id="KW-1185">Reference proteome</keyword>
<dbReference type="PANTHER" id="PTHR30383:SF27">
    <property type="entry name" value="SPORE GERMINATION LIPASE LIPC"/>
    <property type="match status" value="1"/>
</dbReference>
<organism evidence="2 3">
    <name type="scientific">Levilactobacillus bambusae</name>
    <dbReference type="NCBI Taxonomy" id="2024736"/>
    <lineage>
        <taxon>Bacteria</taxon>
        <taxon>Bacillati</taxon>
        <taxon>Bacillota</taxon>
        <taxon>Bacilli</taxon>
        <taxon>Lactobacillales</taxon>
        <taxon>Lactobacillaceae</taxon>
        <taxon>Levilactobacillus</taxon>
    </lineage>
</organism>
<dbReference type="OrthoDB" id="252349at2"/>
<dbReference type="Proteomes" id="UP000245080">
    <property type="component" value="Unassembled WGS sequence"/>
</dbReference>
<dbReference type="InterPro" id="IPR051532">
    <property type="entry name" value="Ester_Hydrolysis_Enzymes"/>
</dbReference>
<dbReference type="Pfam" id="PF00657">
    <property type="entry name" value="Lipase_GDSL"/>
    <property type="match status" value="1"/>
</dbReference>
<dbReference type="EMBL" id="QCXQ01000001">
    <property type="protein sequence ID" value="PWG00813.1"/>
    <property type="molecule type" value="Genomic_DNA"/>
</dbReference>
<feature type="transmembrane region" description="Helical" evidence="1">
    <location>
        <begin position="7"/>
        <end position="27"/>
    </location>
</feature>
<reference evidence="2 3" key="1">
    <citation type="journal article" date="2018" name="Int. J. Syst. Evol. Microbiol.">
        <title>Lactobacillus bambusae sp. nov., isolated from a traditional fermented Ma-bamboo shoots of Taiwan.</title>
        <authorList>
            <person name="Wang L.-T."/>
        </authorList>
    </citation>
    <scope>NUCLEOTIDE SEQUENCE [LARGE SCALE GENOMIC DNA]</scope>
    <source>
        <strain evidence="2 3">BS-W1</strain>
    </source>
</reference>
<dbReference type="GO" id="GO:0004622">
    <property type="term" value="F:phosphatidylcholine lysophospholipase activity"/>
    <property type="evidence" value="ECO:0007669"/>
    <property type="project" value="TreeGrafter"/>
</dbReference>
<dbReference type="SUPFAM" id="SSF52266">
    <property type="entry name" value="SGNH hydrolase"/>
    <property type="match status" value="1"/>
</dbReference>
<proteinExistence type="predicted"/>
<keyword evidence="1" id="KW-1133">Transmembrane helix</keyword>
<accession>A0A2V1N1B6</accession>
<protein>
    <submittedName>
        <fullName evidence="2">Lysophospholipase</fullName>
    </submittedName>
</protein>
<evidence type="ECO:0000313" key="2">
    <source>
        <dbReference type="EMBL" id="PWG00813.1"/>
    </source>
</evidence>